<gene>
    <name evidence="2" type="ORF">FB381_1590</name>
</gene>
<dbReference type="Gene3D" id="3.30.200.20">
    <property type="entry name" value="Phosphorylase Kinase, domain 1"/>
    <property type="match status" value="1"/>
</dbReference>
<sequence length="331" mass="35715">MAAGDRGDKNDVVSTPRAVGVRISYADVPTAVTGWVEARLGSPVVSYADQVGGMSPGCATRVVCADGTRAFVKAVGADLNAHTPTLFRREIAVLDLIGEHPLWARLEASYDDGDWVALVLEDVEGRHPDLSDDVVMGRLLEATDDLSVVLGERTPREIATGGGTYDTGLTGQHSIFRQFADSVETLTEIPDAPVPAWVRADTAGWAKKIRTLAEHPMTTLVHYDIRVDNLLQRPTGEIVFVDWGGAGIGPDWIDPLLARLERVDQGWFDASLASSEALVRIGDEAVTTWLVGIGTHLAVRSVTAVDVNLPTLQEFRRTESARFLGAAARRL</sequence>
<dbReference type="GO" id="GO:0004672">
    <property type="term" value="F:protein kinase activity"/>
    <property type="evidence" value="ECO:0007669"/>
    <property type="project" value="InterPro"/>
</dbReference>
<reference evidence="2 3" key="1">
    <citation type="submission" date="2019-06" db="EMBL/GenBank/DDBJ databases">
        <title>Sequencing the genomes of 1000 actinobacteria strains.</title>
        <authorList>
            <person name="Klenk H.-P."/>
        </authorList>
    </citation>
    <scope>NUCLEOTIDE SEQUENCE [LARGE SCALE GENOMIC DNA]</scope>
    <source>
        <strain evidence="2 3">DSM 25218</strain>
    </source>
</reference>
<dbReference type="Gene3D" id="3.90.1200.10">
    <property type="match status" value="1"/>
</dbReference>
<evidence type="ECO:0000259" key="1">
    <source>
        <dbReference type="PROSITE" id="PS50011"/>
    </source>
</evidence>
<comment type="caution">
    <text evidence="2">The sequence shown here is derived from an EMBL/GenBank/DDBJ whole genome shotgun (WGS) entry which is preliminary data.</text>
</comment>
<dbReference type="InterPro" id="IPR000719">
    <property type="entry name" value="Prot_kinase_dom"/>
</dbReference>
<dbReference type="GO" id="GO:0005524">
    <property type="term" value="F:ATP binding"/>
    <property type="evidence" value="ECO:0007669"/>
    <property type="project" value="InterPro"/>
</dbReference>
<organism evidence="2 3">
    <name type="scientific">Nocardioides albertanoniae</name>
    <dbReference type="NCBI Taxonomy" id="1175486"/>
    <lineage>
        <taxon>Bacteria</taxon>
        <taxon>Bacillati</taxon>
        <taxon>Actinomycetota</taxon>
        <taxon>Actinomycetes</taxon>
        <taxon>Propionibacteriales</taxon>
        <taxon>Nocardioidaceae</taxon>
        <taxon>Nocardioides</taxon>
    </lineage>
</organism>
<feature type="domain" description="Protein kinase" evidence="1">
    <location>
        <begin position="45"/>
        <end position="331"/>
    </location>
</feature>
<dbReference type="AlphaFoldDB" id="A0A543A582"/>
<keyword evidence="2" id="KW-0808">Transferase</keyword>
<accession>A0A543A582</accession>
<dbReference type="Proteomes" id="UP000320209">
    <property type="component" value="Unassembled WGS sequence"/>
</dbReference>
<keyword evidence="3" id="KW-1185">Reference proteome</keyword>
<dbReference type="InterPro" id="IPR011009">
    <property type="entry name" value="Kinase-like_dom_sf"/>
</dbReference>
<dbReference type="SUPFAM" id="SSF56112">
    <property type="entry name" value="Protein kinase-like (PK-like)"/>
    <property type="match status" value="1"/>
</dbReference>
<proteinExistence type="predicted"/>
<dbReference type="EMBL" id="VFOV01000001">
    <property type="protein sequence ID" value="TQL67708.1"/>
    <property type="molecule type" value="Genomic_DNA"/>
</dbReference>
<dbReference type="Pfam" id="PF01636">
    <property type="entry name" value="APH"/>
    <property type="match status" value="1"/>
</dbReference>
<protein>
    <submittedName>
        <fullName evidence="2">Phosphotransferase family enzyme</fullName>
    </submittedName>
</protein>
<evidence type="ECO:0000313" key="3">
    <source>
        <dbReference type="Proteomes" id="UP000320209"/>
    </source>
</evidence>
<dbReference type="PROSITE" id="PS50011">
    <property type="entry name" value="PROTEIN_KINASE_DOM"/>
    <property type="match status" value="1"/>
</dbReference>
<name>A0A543A582_9ACTN</name>
<evidence type="ECO:0000313" key="2">
    <source>
        <dbReference type="EMBL" id="TQL67708.1"/>
    </source>
</evidence>
<dbReference type="InterPro" id="IPR002575">
    <property type="entry name" value="Aminoglycoside_PTrfase"/>
</dbReference>